<evidence type="ECO:0000259" key="3">
    <source>
        <dbReference type="PROSITE" id="PS50837"/>
    </source>
</evidence>
<keyword evidence="1" id="KW-0677">Repeat</keyword>
<dbReference type="PANTHER" id="PTHR10039:SF10">
    <property type="entry name" value="NACHT DOMAIN-CONTAINING PROTEIN"/>
    <property type="match status" value="1"/>
</dbReference>
<feature type="region of interest" description="Disordered" evidence="2">
    <location>
        <begin position="66"/>
        <end position="86"/>
    </location>
</feature>
<dbReference type="InterPro" id="IPR036770">
    <property type="entry name" value="Ankyrin_rpt-contain_sf"/>
</dbReference>
<dbReference type="Gene3D" id="1.25.40.20">
    <property type="entry name" value="Ankyrin repeat-containing domain"/>
    <property type="match status" value="1"/>
</dbReference>
<dbReference type="SUPFAM" id="SSF48403">
    <property type="entry name" value="Ankyrin repeat"/>
    <property type="match status" value="1"/>
</dbReference>
<dbReference type="OrthoDB" id="163438at2759"/>
<comment type="caution">
    <text evidence="4">The sequence shown here is derived from an EMBL/GenBank/DDBJ whole genome shotgun (WGS) entry which is preliminary data.</text>
</comment>
<name>A0A0F2MDT4_SPOSC</name>
<sequence length="1221" mass="136823">MSSSTRNNSGLRHRIREHLRIRSRSRNRSKNEDYESTSALGAIAASSDASSQNATLTIVSLSLESTADPAQDRSTTGDTTSEKQLDRNTLHAVLYTSGAKQDPLVSGEPLGADTDVSGGDGADLWSAAYREAVNSLGEDVNVAILKGDNVSQLFRQLEEMDKESSKDSAFVRGVRYLRSLQVPLENFKLALDLAAPLASIEPTAGTVVGVVRSVTAIAISMSTADAQFAMQIGDMLEQISYIDDCDTLGQKTNKTDIYKVGYEGGVHFHVMVCSLSDVLQALVSVYRKLLEFYSAAFEILTKKGAKLVMKMVLEHGRLPKVVNDFLKQADNLRRLVQKATWEIVEDIRAMLYDQEISRWLDSGKISRQSQQHASLRDVCADQACELLLKDTKFIRWYAASGSEQLAIVGDMGQGKTVAMAFLIDELSRRNERQLPRPKICYHYCRDDETGQAIHIFATLILSLLAQLSGLKRVFFEWYKRTEVSGIYDPAKNTKKLEEFLHQTVQSLDRPLFIVIDGLDECDRASRNTVLESLNALSQKTPSLKVLLSTRPEEEILVRLNETARIYLVSNAERDRIIVRKLVERQLHFLAKDVKDLVSEKLSLLARGSAIWTRMVIELIEVRRIRAIAPMRAFLENIPPPGQLSELYVNIFSRYTANDPDNQKLATTALEVLAVSRRPLSVLELAWAVAMGVSQEGLTTVAALSQQVDHQRILGLIQPFISHVDFSDVNKRQVTLAHKSVYEFIIYGWITSQPGLEGLPIPTTANELLIQQRIASLGAALMDICVRYLLLDDIGSKNLFTDEQLIIDELPQDFDLFGDSNEPTDYDPCCTWESFEENMIRFDPIGRGFGEFFTYASCHWLDHYGTATLAPTPGKIETLCQAGSMRLHNWITQNCRPGCTLKPRFPFDSSRYDPLGINALFGSKVMLRHMIQTADFDDGNFFPDTAMRAAEQIILSGDRSRLRILFTGGQVCQQLQTLDFFRLVMKLWAASDRLAQDWDTIFDFVSRVLDSMVQDRWGNELLCSAAGWGCMPILERLMTGAQQNEALRTELLRDCHREYKFGVVGKAAHQSIGEAVLGNHVDVVAYLLGQKGIEAHLRYRNSRGENVFHLASGNCNPAMFRLLVRHFKEGVHQTDHQQCSVLLRIIMNSYSCASRHAYDSAQILLREAGAEHGLSRDEKQRCFQMAAQLGDEDMCSLFLGDGRTTLFSATTKSDYGQIVSIE</sequence>
<organism evidence="4 5">
    <name type="scientific">Sporothrix schenckii 1099-18</name>
    <dbReference type="NCBI Taxonomy" id="1397361"/>
    <lineage>
        <taxon>Eukaryota</taxon>
        <taxon>Fungi</taxon>
        <taxon>Dikarya</taxon>
        <taxon>Ascomycota</taxon>
        <taxon>Pezizomycotina</taxon>
        <taxon>Sordariomycetes</taxon>
        <taxon>Sordariomycetidae</taxon>
        <taxon>Ophiostomatales</taxon>
        <taxon>Ophiostomataceae</taxon>
        <taxon>Sporothrix</taxon>
    </lineage>
</organism>
<dbReference type="RefSeq" id="XP_016589925.1">
    <property type="nucleotide sequence ID" value="XM_016728300.1"/>
</dbReference>
<reference evidence="4 5" key="2">
    <citation type="journal article" date="2015" name="Eukaryot. Cell">
        <title>Asexual propagation of a virulent clone complex in a human and feline outbreak of sporotrichosis.</title>
        <authorList>
            <person name="Teixeira Mde M."/>
            <person name="Rodrigues A.M."/>
            <person name="Tsui C.K."/>
            <person name="de Almeida L.G."/>
            <person name="Van Diepeningen A.D."/>
            <person name="van den Ende B.G."/>
            <person name="Fernandes G.F."/>
            <person name="Kano R."/>
            <person name="Hamelin R.C."/>
            <person name="Lopes-Bezerra L.M."/>
            <person name="Vasconcelos A.T."/>
            <person name="de Hoog S."/>
            <person name="de Camargo Z.P."/>
            <person name="Felipe M.S."/>
        </authorList>
    </citation>
    <scope>NUCLEOTIDE SEQUENCE [LARGE SCALE GENOMIC DNA]</scope>
    <source>
        <strain evidence="4 5">1099-18</strain>
    </source>
</reference>
<dbReference type="Proteomes" id="UP000033710">
    <property type="component" value="Unassembled WGS sequence"/>
</dbReference>
<evidence type="ECO:0000313" key="5">
    <source>
        <dbReference type="Proteomes" id="UP000033710"/>
    </source>
</evidence>
<evidence type="ECO:0000313" key="4">
    <source>
        <dbReference type="EMBL" id="KJR87249.1"/>
    </source>
</evidence>
<dbReference type="InterPro" id="IPR007111">
    <property type="entry name" value="NACHT_NTPase"/>
</dbReference>
<dbReference type="PROSITE" id="PS50837">
    <property type="entry name" value="NACHT"/>
    <property type="match status" value="1"/>
</dbReference>
<proteinExistence type="predicted"/>
<dbReference type="InterPro" id="IPR027417">
    <property type="entry name" value="P-loop_NTPase"/>
</dbReference>
<accession>A0A0F2MDT4</accession>
<feature type="compositionally biased region" description="Basic residues" evidence="2">
    <location>
        <begin position="11"/>
        <end position="28"/>
    </location>
</feature>
<dbReference type="VEuPathDB" id="FungiDB:SPSK_01385"/>
<feature type="compositionally biased region" description="Polar residues" evidence="2">
    <location>
        <begin position="1"/>
        <end position="10"/>
    </location>
</feature>
<gene>
    <name evidence="4" type="ORF">SPSK_01385</name>
</gene>
<feature type="domain" description="NACHT" evidence="3">
    <location>
        <begin position="403"/>
        <end position="551"/>
    </location>
</feature>
<dbReference type="EMBL" id="AXCR01000005">
    <property type="protein sequence ID" value="KJR87249.1"/>
    <property type="molecule type" value="Genomic_DNA"/>
</dbReference>
<protein>
    <recommendedName>
        <fullName evidence="3">NACHT domain-containing protein</fullName>
    </recommendedName>
</protein>
<dbReference type="AlphaFoldDB" id="A0A0F2MDT4"/>
<dbReference type="InterPro" id="IPR056884">
    <property type="entry name" value="NPHP3-like_N"/>
</dbReference>
<dbReference type="Pfam" id="PF24883">
    <property type="entry name" value="NPHP3_N"/>
    <property type="match status" value="1"/>
</dbReference>
<dbReference type="GeneID" id="27663577"/>
<evidence type="ECO:0000256" key="1">
    <source>
        <dbReference type="ARBA" id="ARBA00022737"/>
    </source>
</evidence>
<evidence type="ECO:0000256" key="2">
    <source>
        <dbReference type="SAM" id="MobiDB-lite"/>
    </source>
</evidence>
<reference evidence="4 5" key="1">
    <citation type="journal article" date="2014" name="BMC Genomics">
        <title>Comparative genomics of the major fungal agents of human and animal Sporotrichosis: Sporothrix schenckii and Sporothrix brasiliensis.</title>
        <authorList>
            <person name="Teixeira M.M."/>
            <person name="de Almeida L.G."/>
            <person name="Kubitschek-Barreira P."/>
            <person name="Alves F.L."/>
            <person name="Kioshima E.S."/>
            <person name="Abadio A.K."/>
            <person name="Fernandes L."/>
            <person name="Derengowski L.S."/>
            <person name="Ferreira K.S."/>
            <person name="Souza R.C."/>
            <person name="Ruiz J.C."/>
            <person name="de Andrade N.C."/>
            <person name="Paes H.C."/>
            <person name="Nicola A.M."/>
            <person name="Albuquerque P."/>
            <person name="Gerber A.L."/>
            <person name="Martins V.P."/>
            <person name="Peconick L.D."/>
            <person name="Neto A.V."/>
            <person name="Chaucanez C.B."/>
            <person name="Silva P.A."/>
            <person name="Cunha O.L."/>
            <person name="de Oliveira F.F."/>
            <person name="dos Santos T.C."/>
            <person name="Barros A.L."/>
            <person name="Soares M.A."/>
            <person name="de Oliveira L.M."/>
            <person name="Marini M.M."/>
            <person name="Villalobos-Duno H."/>
            <person name="Cunha M.M."/>
            <person name="de Hoog S."/>
            <person name="da Silveira J.F."/>
            <person name="Henrissat B."/>
            <person name="Nino-Vega G.A."/>
            <person name="Cisalpino P.S."/>
            <person name="Mora-Montes H.M."/>
            <person name="Almeida S.R."/>
            <person name="Stajich J.E."/>
            <person name="Lopes-Bezerra L.M."/>
            <person name="Vasconcelos A.T."/>
            <person name="Felipe M.S."/>
        </authorList>
    </citation>
    <scope>NUCLEOTIDE SEQUENCE [LARGE SCALE GENOMIC DNA]</scope>
    <source>
        <strain evidence="4 5">1099-18</strain>
    </source>
</reference>
<dbReference type="SUPFAM" id="SSF52540">
    <property type="entry name" value="P-loop containing nucleoside triphosphate hydrolases"/>
    <property type="match status" value="1"/>
</dbReference>
<dbReference type="PANTHER" id="PTHR10039">
    <property type="entry name" value="AMELOGENIN"/>
    <property type="match status" value="1"/>
</dbReference>
<dbReference type="Gene3D" id="3.40.50.300">
    <property type="entry name" value="P-loop containing nucleotide triphosphate hydrolases"/>
    <property type="match status" value="1"/>
</dbReference>
<dbReference type="KEGG" id="ssck:SPSK_01385"/>
<feature type="region of interest" description="Disordered" evidence="2">
    <location>
        <begin position="1"/>
        <end position="34"/>
    </location>
</feature>